<feature type="transmembrane region" description="Helical" evidence="8">
    <location>
        <begin position="116"/>
        <end position="139"/>
    </location>
</feature>
<evidence type="ECO:0000256" key="1">
    <source>
        <dbReference type="ARBA" id="ARBA00004651"/>
    </source>
</evidence>
<feature type="transmembrane region" description="Helical" evidence="8">
    <location>
        <begin position="382"/>
        <end position="401"/>
    </location>
</feature>
<evidence type="ECO:0000256" key="4">
    <source>
        <dbReference type="ARBA" id="ARBA00022692"/>
    </source>
</evidence>
<dbReference type="PANTHER" id="PTHR23513:SF11">
    <property type="entry name" value="STAPHYLOFERRIN A TRANSPORTER"/>
    <property type="match status" value="1"/>
</dbReference>
<evidence type="ECO:0000256" key="8">
    <source>
        <dbReference type="SAM" id="Phobius"/>
    </source>
</evidence>
<keyword evidence="3" id="KW-1003">Cell membrane</keyword>
<feature type="transmembrane region" description="Helical" evidence="8">
    <location>
        <begin position="323"/>
        <end position="344"/>
    </location>
</feature>
<evidence type="ECO:0000256" key="3">
    <source>
        <dbReference type="ARBA" id="ARBA00022475"/>
    </source>
</evidence>
<keyword evidence="2" id="KW-0813">Transport</keyword>
<feature type="transmembrane region" description="Helical" evidence="8">
    <location>
        <begin position="260"/>
        <end position="287"/>
    </location>
</feature>
<feature type="compositionally biased region" description="Basic and acidic residues" evidence="7">
    <location>
        <begin position="35"/>
        <end position="44"/>
    </location>
</feature>
<feature type="transmembrane region" description="Helical" evidence="8">
    <location>
        <begin position="226"/>
        <end position="248"/>
    </location>
</feature>
<feature type="transmembrane region" description="Helical" evidence="8">
    <location>
        <begin position="472"/>
        <end position="491"/>
    </location>
</feature>
<protein>
    <submittedName>
        <fullName evidence="9">MFS transporter</fullName>
    </submittedName>
</protein>
<feature type="transmembrane region" description="Helical" evidence="8">
    <location>
        <begin position="202"/>
        <end position="219"/>
    </location>
</feature>
<dbReference type="Pfam" id="PF05977">
    <property type="entry name" value="MFS_3"/>
    <property type="match status" value="1"/>
</dbReference>
<name>A0A5C8PQI6_9HYPH</name>
<accession>A0A5C8PQI6</accession>
<comment type="caution">
    <text evidence="9">The sequence shown here is derived from an EMBL/GenBank/DDBJ whole genome shotgun (WGS) entry which is preliminary data.</text>
</comment>
<dbReference type="Proteomes" id="UP000321638">
    <property type="component" value="Unassembled WGS sequence"/>
</dbReference>
<feature type="transmembrane region" description="Helical" evidence="8">
    <location>
        <begin position="177"/>
        <end position="196"/>
    </location>
</feature>
<dbReference type="Gene3D" id="1.20.1250.20">
    <property type="entry name" value="MFS general substrate transporter like domains"/>
    <property type="match status" value="2"/>
</dbReference>
<feature type="transmembrane region" description="Helical" evidence="8">
    <location>
        <begin position="356"/>
        <end position="375"/>
    </location>
</feature>
<feature type="transmembrane region" description="Helical" evidence="8">
    <location>
        <begin position="447"/>
        <end position="466"/>
    </location>
</feature>
<dbReference type="CDD" id="cd06173">
    <property type="entry name" value="MFS_MefA_like"/>
    <property type="match status" value="1"/>
</dbReference>
<sequence>MDGGGAAEHRRRLAAQRQAGGDRHSRALPRQRSFRVHDGIGDPGRRRHPVGNPPRYGCSSGRAALSCRGARRRHRLFYNIARRRRARRERAHQTGAGVAPESGLRALIADGAFRRLWLIGATTGIMRWLDMVVTGIYVFDVTGSPTWVAIVTFARAAPMIVGVMFGALAARMPLGRLMRVGIAAVALTYGSLAILAALDALAVWHVTAGALVIGTYWSSENSVRRTMMCAVAGMANTGTAISFDWATINGLRLAGPFIGGVLYAAFGFGATCVLGVACFAAALMLALGMSTGSVAALSGQRRIWDDIAESFAVVRRSTTVQGVLAVSICLNFFGFPYGSMIPVIGKEVLHAAPADVGLLSSTEGLGAMLGAIGLTAFVRPAWFGRAFLVGSFAVALGALGFGLSQAYALSLVALLPAGLGMSWFAAMQSTQVLAHTPAERRSGIMGVLTTTIGLGQLGTLHIGWLASQIGAAEAVVVSAACAVAALILCAWRWPAMWRDRG</sequence>
<dbReference type="OrthoDB" id="7374537at2"/>
<dbReference type="SUPFAM" id="SSF103473">
    <property type="entry name" value="MFS general substrate transporter"/>
    <property type="match status" value="1"/>
</dbReference>
<dbReference type="AlphaFoldDB" id="A0A5C8PQI6"/>
<evidence type="ECO:0000256" key="5">
    <source>
        <dbReference type="ARBA" id="ARBA00022989"/>
    </source>
</evidence>
<evidence type="ECO:0000313" key="9">
    <source>
        <dbReference type="EMBL" id="TXL77698.1"/>
    </source>
</evidence>
<keyword evidence="10" id="KW-1185">Reference proteome</keyword>
<proteinExistence type="predicted"/>
<evidence type="ECO:0000256" key="6">
    <source>
        <dbReference type="ARBA" id="ARBA00023136"/>
    </source>
</evidence>
<keyword evidence="5 8" id="KW-1133">Transmembrane helix</keyword>
<dbReference type="EMBL" id="VDUZ01000008">
    <property type="protein sequence ID" value="TXL77698.1"/>
    <property type="molecule type" value="Genomic_DNA"/>
</dbReference>
<gene>
    <name evidence="9" type="ORF">FHP25_09775</name>
</gene>
<keyword evidence="6 8" id="KW-0472">Membrane</keyword>
<reference evidence="9 10" key="1">
    <citation type="submission" date="2019-06" db="EMBL/GenBank/DDBJ databases">
        <title>New taxonomy in bacterial strain CC-CFT640, isolated from vineyard.</title>
        <authorList>
            <person name="Lin S.-Y."/>
            <person name="Tsai C.-F."/>
            <person name="Young C.-C."/>
        </authorList>
    </citation>
    <scope>NUCLEOTIDE SEQUENCE [LARGE SCALE GENOMIC DNA]</scope>
    <source>
        <strain evidence="9 10">CC-CFT640</strain>
    </source>
</reference>
<feature type="region of interest" description="Disordered" evidence="7">
    <location>
        <begin position="1"/>
        <end position="62"/>
    </location>
</feature>
<dbReference type="PANTHER" id="PTHR23513">
    <property type="entry name" value="INTEGRAL MEMBRANE EFFLUX PROTEIN-RELATED"/>
    <property type="match status" value="1"/>
</dbReference>
<organism evidence="9 10">
    <name type="scientific">Vineibacter terrae</name>
    <dbReference type="NCBI Taxonomy" id="2586908"/>
    <lineage>
        <taxon>Bacteria</taxon>
        <taxon>Pseudomonadati</taxon>
        <taxon>Pseudomonadota</taxon>
        <taxon>Alphaproteobacteria</taxon>
        <taxon>Hyphomicrobiales</taxon>
        <taxon>Vineibacter</taxon>
    </lineage>
</organism>
<comment type="subcellular location">
    <subcellularLocation>
        <location evidence="1">Cell membrane</location>
        <topology evidence="1">Multi-pass membrane protein</topology>
    </subcellularLocation>
</comment>
<evidence type="ECO:0000256" key="2">
    <source>
        <dbReference type="ARBA" id="ARBA00022448"/>
    </source>
</evidence>
<feature type="transmembrane region" description="Helical" evidence="8">
    <location>
        <begin position="407"/>
        <end position="426"/>
    </location>
</feature>
<evidence type="ECO:0000256" key="7">
    <source>
        <dbReference type="SAM" id="MobiDB-lite"/>
    </source>
</evidence>
<dbReference type="InterPro" id="IPR036259">
    <property type="entry name" value="MFS_trans_sf"/>
</dbReference>
<feature type="transmembrane region" description="Helical" evidence="8">
    <location>
        <begin position="145"/>
        <end position="170"/>
    </location>
</feature>
<evidence type="ECO:0000313" key="10">
    <source>
        <dbReference type="Proteomes" id="UP000321638"/>
    </source>
</evidence>
<keyword evidence="4 8" id="KW-0812">Transmembrane</keyword>
<dbReference type="InterPro" id="IPR010290">
    <property type="entry name" value="TM_effector"/>
</dbReference>
<dbReference type="GO" id="GO:0005886">
    <property type="term" value="C:plasma membrane"/>
    <property type="evidence" value="ECO:0007669"/>
    <property type="project" value="UniProtKB-SubCell"/>
</dbReference>